<sequence>MAMTADPASTDATKSPQPVTLRTTTALPSRSPIPLSASQETQVQQLYYKRVRAICRTEIHDFAACALNRTISATWACRDQRIAMNACLVDHSTQEQRDLAREEWFATMEDRRREREEQ</sequence>
<keyword evidence="3" id="KW-0999">Mitochondrion inner membrane</keyword>
<accession>A0A6G1FXI9</accession>
<dbReference type="Proteomes" id="UP000504638">
    <property type="component" value="Unplaced"/>
</dbReference>
<feature type="region of interest" description="Disordered" evidence="4">
    <location>
        <begin position="1"/>
        <end position="36"/>
    </location>
</feature>
<dbReference type="AlphaFoldDB" id="A0A6G1FXI9"/>
<keyword evidence="3" id="KW-0472">Membrane</keyword>
<comment type="similarity">
    <text evidence="1 3">Belongs to the CMC family.</text>
</comment>
<dbReference type="OrthoDB" id="6224010at2759"/>
<dbReference type="GeneID" id="54416013"/>
<gene>
    <name evidence="5 7" type="ORF">P152DRAFT_367153</name>
</gene>
<feature type="compositionally biased region" description="Polar residues" evidence="4">
    <location>
        <begin position="10"/>
        <end position="28"/>
    </location>
</feature>
<keyword evidence="3" id="KW-0496">Mitochondrion</keyword>
<keyword evidence="2" id="KW-1015">Disulfide bond</keyword>
<dbReference type="Pfam" id="PF08583">
    <property type="entry name" value="Cmc1"/>
    <property type="match status" value="1"/>
</dbReference>
<dbReference type="EMBL" id="ML975165">
    <property type="protein sequence ID" value="KAF1810615.1"/>
    <property type="molecule type" value="Genomic_DNA"/>
</dbReference>
<comment type="subcellular location">
    <subcellularLocation>
        <location evidence="3">Mitochondrion inner membrane</location>
    </subcellularLocation>
</comment>
<dbReference type="PANTHER" id="PTHR22977">
    <property type="entry name" value="COX ASSEMBLY MITOCHONDRIAL PROTEIN"/>
    <property type="match status" value="1"/>
</dbReference>
<keyword evidence="3" id="KW-0143">Chaperone</keyword>
<proteinExistence type="inferred from homology"/>
<reference evidence="7" key="3">
    <citation type="submission" date="2025-04" db="UniProtKB">
        <authorList>
            <consortium name="RefSeq"/>
        </authorList>
    </citation>
    <scope>IDENTIFICATION</scope>
    <source>
        <strain evidence="7">CBS 781.70</strain>
    </source>
</reference>
<dbReference type="RefSeq" id="XP_033532246.1">
    <property type="nucleotide sequence ID" value="XM_033675443.1"/>
</dbReference>
<evidence type="ECO:0000313" key="7">
    <source>
        <dbReference type="RefSeq" id="XP_033532246.1"/>
    </source>
</evidence>
<evidence type="ECO:0000256" key="1">
    <source>
        <dbReference type="ARBA" id="ARBA00007347"/>
    </source>
</evidence>
<comment type="function">
    <text evidence="3">Required for mitochondrial cytochrome c oxidase (COX) assembly and respiration.</text>
</comment>
<feature type="non-terminal residue" evidence="5">
    <location>
        <position position="118"/>
    </location>
</feature>
<reference evidence="7" key="2">
    <citation type="submission" date="2020-04" db="EMBL/GenBank/DDBJ databases">
        <authorList>
            <consortium name="NCBI Genome Project"/>
        </authorList>
    </citation>
    <scope>NUCLEOTIDE SEQUENCE</scope>
    <source>
        <strain evidence="7">CBS 781.70</strain>
    </source>
</reference>
<dbReference type="InterPro" id="IPR013892">
    <property type="entry name" value="Cyt_c_biogenesis_Cmc1-like"/>
</dbReference>
<evidence type="ECO:0000256" key="3">
    <source>
        <dbReference type="RuleBase" id="RU364104"/>
    </source>
</evidence>
<reference evidence="5 7" key="1">
    <citation type="submission" date="2020-01" db="EMBL/GenBank/DDBJ databases">
        <authorList>
            <consortium name="DOE Joint Genome Institute"/>
            <person name="Haridas S."/>
            <person name="Albert R."/>
            <person name="Binder M."/>
            <person name="Bloem J."/>
            <person name="Labutti K."/>
            <person name="Salamov A."/>
            <person name="Andreopoulos B."/>
            <person name="Baker S.E."/>
            <person name="Barry K."/>
            <person name="Bills G."/>
            <person name="Bluhm B.H."/>
            <person name="Cannon C."/>
            <person name="Castanera R."/>
            <person name="Culley D.E."/>
            <person name="Daum C."/>
            <person name="Ezra D."/>
            <person name="Gonzalez J.B."/>
            <person name="Henrissat B."/>
            <person name="Kuo A."/>
            <person name="Liang C."/>
            <person name="Lipzen A."/>
            <person name="Lutzoni F."/>
            <person name="Magnuson J."/>
            <person name="Mondo S."/>
            <person name="Nolan M."/>
            <person name="Ohm R."/>
            <person name="Pangilinan J."/>
            <person name="Park H.-J."/>
            <person name="Ramirez L."/>
            <person name="Alfaro M."/>
            <person name="Sun H."/>
            <person name="Tritt A."/>
            <person name="Yoshinaga Y."/>
            <person name="Zwiers L.-H."/>
            <person name="Turgeon B.G."/>
            <person name="Goodwin S.B."/>
            <person name="Spatafora J.W."/>
            <person name="Crous P.W."/>
            <person name="Grigoriev I.V."/>
        </authorList>
    </citation>
    <scope>NUCLEOTIDE SEQUENCE</scope>
    <source>
        <strain evidence="5 7">CBS 781.70</strain>
    </source>
</reference>
<protein>
    <recommendedName>
        <fullName evidence="3">COX assembly mitochondrial protein</fullName>
    </recommendedName>
</protein>
<evidence type="ECO:0000313" key="5">
    <source>
        <dbReference type="EMBL" id="KAF1810615.1"/>
    </source>
</evidence>
<name>A0A6G1FXI9_9PEZI</name>
<keyword evidence="6" id="KW-1185">Reference proteome</keyword>
<evidence type="ECO:0000256" key="4">
    <source>
        <dbReference type="SAM" id="MobiDB-lite"/>
    </source>
</evidence>
<evidence type="ECO:0000256" key="2">
    <source>
        <dbReference type="ARBA" id="ARBA00023157"/>
    </source>
</evidence>
<evidence type="ECO:0000313" key="6">
    <source>
        <dbReference type="Proteomes" id="UP000504638"/>
    </source>
</evidence>
<dbReference type="GO" id="GO:0005743">
    <property type="term" value="C:mitochondrial inner membrane"/>
    <property type="evidence" value="ECO:0007669"/>
    <property type="project" value="UniProtKB-SubCell"/>
</dbReference>
<organism evidence="5">
    <name type="scientific">Eremomyces bilateralis CBS 781.70</name>
    <dbReference type="NCBI Taxonomy" id="1392243"/>
    <lineage>
        <taxon>Eukaryota</taxon>
        <taxon>Fungi</taxon>
        <taxon>Dikarya</taxon>
        <taxon>Ascomycota</taxon>
        <taxon>Pezizomycotina</taxon>
        <taxon>Dothideomycetes</taxon>
        <taxon>Dothideomycetes incertae sedis</taxon>
        <taxon>Eremomycetales</taxon>
        <taxon>Eremomycetaceae</taxon>
        <taxon>Eremomyces</taxon>
    </lineage>
</organism>
<dbReference type="PANTHER" id="PTHR22977:SF5">
    <property type="entry name" value="COX ASSEMBLY MITOCHONDRIAL PROTEIN HOMOLOG"/>
    <property type="match status" value="1"/>
</dbReference>